<feature type="transmembrane region" description="Helical" evidence="19">
    <location>
        <begin position="348"/>
        <end position="370"/>
    </location>
</feature>
<dbReference type="GO" id="GO:0015485">
    <property type="term" value="F:cholesterol binding"/>
    <property type="evidence" value="ECO:0007669"/>
    <property type="project" value="TreeGrafter"/>
</dbReference>
<keyword evidence="10 17" id="KW-0012">Acyltransferase</keyword>
<feature type="transmembrane region" description="Helical" evidence="19">
    <location>
        <begin position="162"/>
        <end position="180"/>
    </location>
</feature>
<proteinExistence type="inferred from homology"/>
<accession>A0A8T2J094</accession>
<evidence type="ECO:0000256" key="4">
    <source>
        <dbReference type="ARBA" id="ARBA00022679"/>
    </source>
</evidence>
<protein>
    <recommendedName>
        <fullName evidence="17">O-acyltransferase</fullName>
    </recommendedName>
</protein>
<sequence length="573" mass="67917">MWWTWMEHWALEGLEIRLRMSDEEGRVLRSRRSNYKAFVPPVNEDAVRRAEDNRAVKAASNGLLNLEHVINRKVELRRKAELLKSELVKDVDIHFNEFVNNFIEECTVLESTSATPPLHSENLEKDGHKVRGLRPPPEHGKLFVSRRSLLDELFEVNHIRTIYHMFIALLILFILSTLVVDCIDEGRLVLEFDLLVYAFGNIPIVISTWLCMFLTTLIIPYGLFSTWARGYRASSHRNIRCLFFGFFYMMFQMLGLGFIPTYIVIQYNLPPASRFIIILEQVRLIMKAHSFVRENVPRVFTFTKEKTSIVPVPQVTQYLYFLFAPTLIYRDNYPRNPSIRWGYVATKFSQVMGCLFYAYYVFVRLCIPLFRNISQEPFSLRVLVLCIFNSILPGVLILFLAFFAFLHCWLNAFAEMLRFADRMFYKDWWNSTSFANYYRTWNVVVHDWLYYYAYRDFLWFFGRKFKAAAMLSVFTVSAVVHEYALAICFGFFYPVLFILFMCFGMLFNFILHDRRKGPIWNVIMWTSLFLGQGVLLCLYSQEWYAQRQCPVNNPTFLDFVKPRSWTCRLHFEN</sequence>
<comment type="caution">
    <text evidence="20">The sequence shown here is derived from an EMBL/GenBank/DDBJ whole genome shotgun (WGS) entry which is preliminary data.</text>
</comment>
<dbReference type="AlphaFoldDB" id="A0A8T2J094"/>
<comment type="catalytic activity">
    <reaction evidence="12">
        <text>(11Z)-octadecenoyl-CoA + cholesterol = cholesteryl (11Z)-octadecenoate + CoA</text>
        <dbReference type="Rhea" id="RHEA:64324"/>
        <dbReference type="ChEBI" id="CHEBI:16113"/>
        <dbReference type="ChEBI" id="CHEBI:57287"/>
        <dbReference type="ChEBI" id="CHEBI:75121"/>
        <dbReference type="ChEBI" id="CHEBI:88768"/>
    </reaction>
    <physiologicalReaction direction="left-to-right" evidence="12">
        <dbReference type="Rhea" id="RHEA:64325"/>
    </physiologicalReaction>
</comment>
<feature type="transmembrane region" description="Helical" evidence="19">
    <location>
        <begin position="491"/>
        <end position="510"/>
    </location>
</feature>
<evidence type="ECO:0000313" key="21">
    <source>
        <dbReference type="Proteomes" id="UP000812440"/>
    </source>
</evidence>
<evidence type="ECO:0000256" key="19">
    <source>
        <dbReference type="SAM" id="Phobius"/>
    </source>
</evidence>
<evidence type="ECO:0000313" key="20">
    <source>
        <dbReference type="EMBL" id="KAG8436784.1"/>
    </source>
</evidence>
<feature type="transmembrane region" description="Helical" evidence="19">
    <location>
        <begin position="382"/>
        <end position="414"/>
    </location>
</feature>
<feature type="active site" evidence="18">
    <location>
        <position position="481"/>
    </location>
</feature>
<feature type="transmembrane region" description="Helical" evidence="19">
    <location>
        <begin position="522"/>
        <end position="541"/>
    </location>
</feature>
<dbReference type="Proteomes" id="UP000812440">
    <property type="component" value="Chromosome 4"/>
</dbReference>
<comment type="catalytic activity">
    <reaction evidence="11">
        <text>cholesterol + hexadecanoyl-CoA = cholesteryl hexadecanoate + CoA</text>
        <dbReference type="Rhea" id="RHEA:42792"/>
        <dbReference type="ChEBI" id="CHEBI:3663"/>
        <dbReference type="ChEBI" id="CHEBI:16113"/>
        <dbReference type="ChEBI" id="CHEBI:57287"/>
        <dbReference type="ChEBI" id="CHEBI:57379"/>
    </reaction>
    <physiologicalReaction direction="left-to-right" evidence="11">
        <dbReference type="Rhea" id="RHEA:42793"/>
    </physiologicalReaction>
</comment>
<feature type="transmembrane region" description="Helical" evidence="19">
    <location>
        <begin position="200"/>
        <end position="221"/>
    </location>
</feature>
<evidence type="ECO:0000256" key="16">
    <source>
        <dbReference type="ARBA" id="ARBA00048346"/>
    </source>
</evidence>
<comment type="catalytic activity">
    <reaction evidence="14">
        <text>(7Z)-octadecenoyl-CoA + cholesterol = cholesteryl (7Z)-octadecenoate + CoA</text>
        <dbReference type="Rhea" id="RHEA:64328"/>
        <dbReference type="ChEBI" id="CHEBI:16113"/>
        <dbReference type="ChEBI" id="CHEBI:57287"/>
        <dbReference type="ChEBI" id="CHEBI:152049"/>
        <dbReference type="ChEBI" id="CHEBI:152050"/>
    </reaction>
    <physiologicalReaction direction="left-to-right" evidence="14">
        <dbReference type="Rhea" id="RHEA:64329"/>
    </physiologicalReaction>
</comment>
<dbReference type="Pfam" id="PF03062">
    <property type="entry name" value="MBOAT"/>
    <property type="match status" value="1"/>
</dbReference>
<evidence type="ECO:0000256" key="14">
    <source>
        <dbReference type="ARBA" id="ARBA00036957"/>
    </source>
</evidence>
<dbReference type="GO" id="GO:0005789">
    <property type="term" value="C:endoplasmic reticulum membrane"/>
    <property type="evidence" value="ECO:0007669"/>
    <property type="project" value="UniProtKB-SubCell"/>
</dbReference>
<dbReference type="PANTHER" id="PTHR10408">
    <property type="entry name" value="STEROL O-ACYLTRANSFERASE"/>
    <property type="match status" value="1"/>
</dbReference>
<evidence type="ECO:0000256" key="1">
    <source>
        <dbReference type="ARBA" id="ARBA00004477"/>
    </source>
</evidence>
<evidence type="ECO:0000256" key="6">
    <source>
        <dbReference type="ARBA" id="ARBA00022824"/>
    </source>
</evidence>
<dbReference type="PANTHER" id="PTHR10408:SF6">
    <property type="entry name" value="STEROL O-ACYLTRANSFERASE 1"/>
    <property type="match status" value="1"/>
</dbReference>
<name>A0A8T2J094_9PIPI</name>
<evidence type="ECO:0000256" key="10">
    <source>
        <dbReference type="ARBA" id="ARBA00023315"/>
    </source>
</evidence>
<evidence type="ECO:0000256" key="15">
    <source>
        <dbReference type="ARBA" id="ARBA00037015"/>
    </source>
</evidence>
<dbReference type="InterPro" id="IPR004299">
    <property type="entry name" value="MBOAT_fam"/>
</dbReference>
<dbReference type="OrthoDB" id="10039049at2759"/>
<feature type="transmembrane region" description="Helical" evidence="19">
    <location>
        <begin position="465"/>
        <end position="485"/>
    </location>
</feature>
<keyword evidence="21" id="KW-1185">Reference proteome</keyword>
<evidence type="ECO:0000256" key="7">
    <source>
        <dbReference type="ARBA" id="ARBA00022989"/>
    </source>
</evidence>
<evidence type="ECO:0000256" key="18">
    <source>
        <dbReference type="PIRSR" id="PIRSR000439-1"/>
    </source>
</evidence>
<evidence type="ECO:0000256" key="13">
    <source>
        <dbReference type="ARBA" id="ARBA00036867"/>
    </source>
</evidence>
<dbReference type="GO" id="GO:0033344">
    <property type="term" value="P:cholesterol efflux"/>
    <property type="evidence" value="ECO:0007669"/>
    <property type="project" value="TreeGrafter"/>
</dbReference>
<keyword evidence="8 17" id="KW-0472">Membrane</keyword>
<keyword evidence="5 19" id="KW-0812">Transmembrane</keyword>
<keyword evidence="7 19" id="KW-1133">Transmembrane helix</keyword>
<dbReference type="InterPro" id="IPR014371">
    <property type="entry name" value="Oat_ACAT_DAG_ARE"/>
</dbReference>
<dbReference type="GO" id="GO:0000062">
    <property type="term" value="F:fatty-acyl-CoA binding"/>
    <property type="evidence" value="ECO:0007669"/>
    <property type="project" value="TreeGrafter"/>
</dbReference>
<evidence type="ECO:0000256" key="17">
    <source>
        <dbReference type="PIRNR" id="PIRNR000439"/>
    </source>
</evidence>
<dbReference type="GO" id="GO:0034736">
    <property type="term" value="F:cholesterol O-acyltransferase activity"/>
    <property type="evidence" value="ECO:0007669"/>
    <property type="project" value="TreeGrafter"/>
</dbReference>
<dbReference type="EMBL" id="JAACNH010000007">
    <property type="protein sequence ID" value="KAG8436784.1"/>
    <property type="molecule type" value="Genomic_DNA"/>
</dbReference>
<comment type="subcellular location">
    <subcellularLocation>
        <location evidence="1 17">Endoplasmic reticulum membrane</location>
        <topology evidence="1 17">Multi-pass membrane protein</topology>
    </subcellularLocation>
</comment>
<keyword evidence="9" id="KW-1015">Disulfide bond</keyword>
<gene>
    <name evidence="20" type="ORF">GDO86_007750</name>
</gene>
<feature type="transmembrane region" description="Helical" evidence="19">
    <location>
        <begin position="242"/>
        <end position="265"/>
    </location>
</feature>
<evidence type="ECO:0000256" key="9">
    <source>
        <dbReference type="ARBA" id="ARBA00023157"/>
    </source>
</evidence>
<evidence type="ECO:0000256" key="5">
    <source>
        <dbReference type="ARBA" id="ARBA00022692"/>
    </source>
</evidence>
<comment type="catalytic activity">
    <reaction evidence="16">
        <text>octadecanoyl-CoA + cholesterol = cholesteryl octadecanoate + CoA</text>
        <dbReference type="Rhea" id="RHEA:42812"/>
        <dbReference type="ChEBI" id="CHEBI:16113"/>
        <dbReference type="ChEBI" id="CHEBI:57287"/>
        <dbReference type="ChEBI" id="CHEBI:57394"/>
        <dbReference type="ChEBI" id="CHEBI:82750"/>
    </reaction>
    <physiologicalReaction direction="left-to-right" evidence="16">
        <dbReference type="Rhea" id="RHEA:42813"/>
    </physiologicalReaction>
</comment>
<evidence type="ECO:0000256" key="3">
    <source>
        <dbReference type="ARBA" id="ARBA00022553"/>
    </source>
</evidence>
<keyword evidence="3" id="KW-0597">Phosphoprotein</keyword>
<comment type="similarity">
    <text evidence="2 17">Belongs to the membrane-bound acyltransferase family. Sterol o-acyltransferase subfamily.</text>
</comment>
<evidence type="ECO:0000256" key="11">
    <source>
        <dbReference type="ARBA" id="ARBA00036161"/>
    </source>
</evidence>
<reference evidence="20" key="1">
    <citation type="thesis" date="2020" institute="ProQuest LLC" country="789 East Eisenhower Parkway, Ann Arbor, MI, USA">
        <title>Comparative Genomics and Chromosome Evolution.</title>
        <authorList>
            <person name="Mudd A.B."/>
        </authorList>
    </citation>
    <scope>NUCLEOTIDE SEQUENCE</scope>
    <source>
        <strain evidence="20">Female2</strain>
        <tissue evidence="20">Blood</tissue>
    </source>
</reference>
<keyword evidence="4 17" id="KW-0808">Transferase</keyword>
<evidence type="ECO:0000256" key="8">
    <source>
        <dbReference type="ARBA" id="ARBA00023136"/>
    </source>
</evidence>
<dbReference type="GO" id="GO:0008203">
    <property type="term" value="P:cholesterol metabolic process"/>
    <property type="evidence" value="ECO:0007669"/>
    <property type="project" value="TreeGrafter"/>
</dbReference>
<comment type="catalytic activity">
    <reaction evidence="15">
        <text>(9Z)-hexadecenoyl-CoA + cholesterol = cholesteryl (9Z)-hexadecenoate + CoA</text>
        <dbReference type="Rhea" id="RHEA:64320"/>
        <dbReference type="ChEBI" id="CHEBI:16113"/>
        <dbReference type="ChEBI" id="CHEBI:57287"/>
        <dbReference type="ChEBI" id="CHEBI:61540"/>
        <dbReference type="ChEBI" id="CHEBI:84323"/>
    </reaction>
    <physiologicalReaction direction="left-to-right" evidence="15">
        <dbReference type="Rhea" id="RHEA:64321"/>
    </physiologicalReaction>
</comment>
<evidence type="ECO:0000256" key="12">
    <source>
        <dbReference type="ARBA" id="ARBA00036418"/>
    </source>
</evidence>
<comment type="catalytic activity">
    <reaction evidence="13">
        <text>(9Z,12Z)-octadecadienoyl-CoA + cholesterol = cholesteryl (9Z,12Z)-octadecadienoate + CoA</text>
        <dbReference type="Rhea" id="RHEA:42796"/>
        <dbReference type="ChEBI" id="CHEBI:16113"/>
        <dbReference type="ChEBI" id="CHEBI:41509"/>
        <dbReference type="ChEBI" id="CHEBI:57287"/>
        <dbReference type="ChEBI" id="CHEBI:57383"/>
    </reaction>
    <physiologicalReaction direction="left-to-right" evidence="13">
        <dbReference type="Rhea" id="RHEA:42797"/>
    </physiologicalReaction>
</comment>
<dbReference type="PIRSF" id="PIRSF000439">
    <property type="entry name" value="Oat_ACAT_DAG_ARE"/>
    <property type="match status" value="1"/>
</dbReference>
<organism evidence="20 21">
    <name type="scientific">Hymenochirus boettgeri</name>
    <name type="common">Congo dwarf clawed frog</name>
    <dbReference type="NCBI Taxonomy" id="247094"/>
    <lineage>
        <taxon>Eukaryota</taxon>
        <taxon>Metazoa</taxon>
        <taxon>Chordata</taxon>
        <taxon>Craniata</taxon>
        <taxon>Vertebrata</taxon>
        <taxon>Euteleostomi</taxon>
        <taxon>Amphibia</taxon>
        <taxon>Batrachia</taxon>
        <taxon>Anura</taxon>
        <taxon>Pipoidea</taxon>
        <taxon>Pipidae</taxon>
        <taxon>Pipinae</taxon>
        <taxon>Hymenochirus</taxon>
    </lineage>
</organism>
<keyword evidence="6 17" id="KW-0256">Endoplasmic reticulum</keyword>
<evidence type="ECO:0000256" key="2">
    <source>
        <dbReference type="ARBA" id="ARBA00009010"/>
    </source>
</evidence>